<feature type="domain" description="Methyltransferase FkbM" evidence="1">
    <location>
        <begin position="22"/>
        <end position="101"/>
    </location>
</feature>
<comment type="caution">
    <text evidence="2">The sequence shown here is derived from an EMBL/GenBank/DDBJ whole genome shotgun (WGS) entry which is preliminary data.</text>
</comment>
<dbReference type="InterPro" id="IPR029063">
    <property type="entry name" value="SAM-dependent_MTases_sf"/>
</dbReference>
<dbReference type="InterPro" id="IPR053188">
    <property type="entry name" value="FkbM_Methyltransferase"/>
</dbReference>
<dbReference type="Proteomes" id="UP000229390">
    <property type="component" value="Unassembled WGS sequence"/>
</dbReference>
<evidence type="ECO:0000313" key="2">
    <source>
        <dbReference type="EMBL" id="PIS39011.1"/>
    </source>
</evidence>
<dbReference type="SUPFAM" id="SSF53335">
    <property type="entry name" value="S-adenosyl-L-methionine-dependent methyltransferases"/>
    <property type="match status" value="1"/>
</dbReference>
<dbReference type="Gene3D" id="3.40.50.150">
    <property type="entry name" value="Vaccinia Virus protein VP39"/>
    <property type="match status" value="1"/>
</dbReference>
<gene>
    <name evidence="2" type="ORF">COT34_00620</name>
</gene>
<dbReference type="Pfam" id="PF05050">
    <property type="entry name" value="Methyltransf_21"/>
    <property type="match status" value="1"/>
</dbReference>
<dbReference type="PANTHER" id="PTHR36973:SF4">
    <property type="entry name" value="NODULATION PROTEIN"/>
    <property type="match status" value="1"/>
</dbReference>
<dbReference type="InterPro" id="IPR006342">
    <property type="entry name" value="FkbM_mtfrase"/>
</dbReference>
<evidence type="ECO:0000259" key="1">
    <source>
        <dbReference type="Pfam" id="PF05050"/>
    </source>
</evidence>
<proteinExistence type="predicted"/>
<feature type="non-terminal residue" evidence="2">
    <location>
        <position position="1"/>
    </location>
</feature>
<organism evidence="2 3">
    <name type="scientific">Candidatus Nealsonbacteria bacterium CG08_land_8_20_14_0_20_43_11</name>
    <dbReference type="NCBI Taxonomy" id="1974706"/>
    <lineage>
        <taxon>Bacteria</taxon>
        <taxon>Candidatus Nealsoniibacteriota</taxon>
    </lineage>
</organism>
<dbReference type="PANTHER" id="PTHR36973">
    <property type="entry name" value="SLL1456 PROTEIN-RELATED"/>
    <property type="match status" value="1"/>
</dbReference>
<accession>A0A2M6T119</accession>
<dbReference type="GO" id="GO:0008171">
    <property type="term" value="F:O-methyltransferase activity"/>
    <property type="evidence" value="ECO:0007669"/>
    <property type="project" value="TreeGrafter"/>
</dbReference>
<name>A0A2M6T119_9BACT</name>
<protein>
    <recommendedName>
        <fullName evidence="1">Methyltransferase FkbM domain-containing protein</fullName>
    </recommendedName>
</protein>
<dbReference type="AlphaFoldDB" id="A0A2M6T119"/>
<sequence length="267" mass="30732">FYRNEMSFWSRFPDEKNLKLKETLFIEATDFNSFGREQNIGHIDFLKLDVEGAELDVLKGASDYLKNDGALGVLVEVRFQRSSNQPIFSEVDSFMESMGFNLFDVSIYRHSRKTLPGAFLEKDEKGKSVPGSSRKGQVIWANALYLRDGVAELQNGVNQSAWNACRVLKLACLFEIFDLSDCAIELLQQTRDYFKDISIDYLIDLLTPPLKGRNIPYSEYLKKREAGENDEGHFLISKLSQDFRSIISWYLPASIKHFIVNIREKLK</sequence>
<reference evidence="3" key="1">
    <citation type="submission" date="2017-09" db="EMBL/GenBank/DDBJ databases">
        <title>Depth-based differentiation of microbial function through sediment-hosted aquifers and enrichment of novel symbionts in the deep terrestrial subsurface.</title>
        <authorList>
            <person name="Probst A.J."/>
            <person name="Ladd B."/>
            <person name="Jarett J.K."/>
            <person name="Geller-Mcgrath D.E."/>
            <person name="Sieber C.M.K."/>
            <person name="Emerson J.B."/>
            <person name="Anantharaman K."/>
            <person name="Thomas B.C."/>
            <person name="Malmstrom R."/>
            <person name="Stieglmeier M."/>
            <person name="Klingl A."/>
            <person name="Woyke T."/>
            <person name="Ryan C.M."/>
            <person name="Banfield J.F."/>
        </authorList>
    </citation>
    <scope>NUCLEOTIDE SEQUENCE [LARGE SCALE GENOMIC DNA]</scope>
</reference>
<dbReference type="EMBL" id="PEYE01000011">
    <property type="protein sequence ID" value="PIS39011.1"/>
    <property type="molecule type" value="Genomic_DNA"/>
</dbReference>
<evidence type="ECO:0000313" key="3">
    <source>
        <dbReference type="Proteomes" id="UP000229390"/>
    </source>
</evidence>